<sequence>MCSAGYRSTEETISAILPSYLMYTSTVGLNLDTAVQIQNPDREPPRYTRNWTGNNLDFGNLVSPQSSLSQFASPSSEYATASPGIASPGSYENLYEGNDAHHTQDTLLDNIHRLPRTAHSENRISDSLKLEIHFTKDIGEINKKPEFVDPSSYEYKRGDTINGYLLIKNTTPQPIQYEMFVVQFEGIFMVTDPKNHDSKEPVRLHKFLDIFEFFASWTEANVNRLPSDSYDAHACPKMFDPLDGCYTTLSSKRQLEPNLTYKRFFTFKIPNSLLDSECNAHGLSRHIALPPSIGKANDRNINSPFELSESFDDFALPNASNYYGISARFIGRKNKLEERFGAIDIPTTTKELKNANCDQFVVFQELTSCIRLVNNSYIPTDDERSMKMIENRIILNNLILRIKQKIDTGIELVQSIEGLEYDINIDMTKYFTDSELELQKLRQLYKAQTNRSLKTDPNYEAVIPVIKKHLTGGYKHLGAFKVTTPKTTYCMAYIPPEKYRHFPINNLAKTWHLEVPVNISYLCTNSTSSSHYAPHNLIKSITAEFVTLTIKSPKYPIPLEFNHDLIYDDPHNTSTDDPLKHNFIKPFRSYSLELYELLGVLGKQNFRVEKQLVEDIKSIVQLLYKTTDLHVCNIKINGESFNKHTIRWSETGAGLVGASIVVGLNLESLSVKHLLSLPESLKAYNRFNFVPDFQTCYMSRLYHIRLNFTLVNGDVAHIRVPVNIQKL</sequence>
<dbReference type="PANTHER" id="PTHR31904:SF1">
    <property type="entry name" value="BYPASS OF STOP CODON PROTEIN 5-RELATED"/>
    <property type="match status" value="1"/>
</dbReference>
<dbReference type="AlphaFoldDB" id="A0A367YE35"/>
<dbReference type="EMBL" id="QLNQ01000023">
    <property type="protein sequence ID" value="RCK64136.1"/>
    <property type="molecule type" value="Genomic_DNA"/>
</dbReference>
<name>A0A367YE35_9ASCO</name>
<gene>
    <name evidence="3" type="primary">BUL2_4</name>
    <name evidence="3" type="ORF">Cantr_10551</name>
</gene>
<dbReference type="InterPro" id="IPR007519">
    <property type="entry name" value="Bul1_N"/>
</dbReference>
<dbReference type="GO" id="GO:0016874">
    <property type="term" value="F:ligase activity"/>
    <property type="evidence" value="ECO:0007669"/>
    <property type="project" value="UniProtKB-KW"/>
</dbReference>
<dbReference type="Pfam" id="PF04426">
    <property type="entry name" value="Bul1_C"/>
    <property type="match status" value="2"/>
</dbReference>
<protein>
    <submittedName>
        <fullName evidence="3">Ubiquitin ligase-binding protein BUL2</fullName>
    </submittedName>
</protein>
<comment type="caution">
    <text evidence="3">The sequence shown here is derived from an EMBL/GenBank/DDBJ whole genome shotgun (WGS) entry which is preliminary data.</text>
</comment>
<dbReference type="PANTHER" id="PTHR31904">
    <property type="entry name" value="BYPASS OF STOP CODON PROTEIN 5-RELATED"/>
    <property type="match status" value="1"/>
</dbReference>
<feature type="domain" description="Bul1 C-terminal" evidence="2">
    <location>
        <begin position="517"/>
        <end position="630"/>
    </location>
</feature>
<dbReference type="Pfam" id="PF04425">
    <property type="entry name" value="Bul1_N"/>
    <property type="match status" value="1"/>
</dbReference>
<dbReference type="STRING" id="5486.A0A367YE35"/>
<feature type="domain" description="Bul1 N-terminal" evidence="1">
    <location>
        <begin position="9"/>
        <end position="428"/>
    </location>
</feature>
<reference evidence="3 4" key="1">
    <citation type="submission" date="2018-06" db="EMBL/GenBank/DDBJ databases">
        <title>Whole genome sequencing of Candida tropicalis (genome annotated by CSBL at Korea University).</title>
        <authorList>
            <person name="Ahn J."/>
        </authorList>
    </citation>
    <scope>NUCLEOTIDE SEQUENCE [LARGE SCALE GENOMIC DNA]</scope>
    <source>
        <strain evidence="3 4">ATCC 20962</strain>
    </source>
</reference>
<dbReference type="OrthoDB" id="2283785at2759"/>
<organism evidence="3 4">
    <name type="scientific">Candida viswanathii</name>
    <dbReference type="NCBI Taxonomy" id="5486"/>
    <lineage>
        <taxon>Eukaryota</taxon>
        <taxon>Fungi</taxon>
        <taxon>Dikarya</taxon>
        <taxon>Ascomycota</taxon>
        <taxon>Saccharomycotina</taxon>
        <taxon>Pichiomycetes</taxon>
        <taxon>Debaryomycetaceae</taxon>
        <taxon>Candida/Lodderomyces clade</taxon>
        <taxon>Candida</taxon>
    </lineage>
</organism>
<feature type="domain" description="Bul1 C-terminal" evidence="2">
    <location>
        <begin position="689"/>
        <end position="727"/>
    </location>
</feature>
<evidence type="ECO:0000313" key="3">
    <source>
        <dbReference type="EMBL" id="RCK64136.1"/>
    </source>
</evidence>
<proteinExistence type="predicted"/>
<dbReference type="Proteomes" id="UP000253472">
    <property type="component" value="Unassembled WGS sequence"/>
</dbReference>
<evidence type="ECO:0000313" key="4">
    <source>
        <dbReference type="Proteomes" id="UP000253472"/>
    </source>
</evidence>
<keyword evidence="3" id="KW-0436">Ligase</keyword>
<evidence type="ECO:0000259" key="1">
    <source>
        <dbReference type="Pfam" id="PF04425"/>
    </source>
</evidence>
<evidence type="ECO:0000259" key="2">
    <source>
        <dbReference type="Pfam" id="PF04426"/>
    </source>
</evidence>
<accession>A0A367YE35</accession>
<dbReference type="InterPro" id="IPR022794">
    <property type="entry name" value="Bul1_C"/>
</dbReference>
<keyword evidence="4" id="KW-1185">Reference proteome</keyword>
<dbReference type="InterPro" id="IPR039634">
    <property type="entry name" value="Bul1-like"/>
</dbReference>